<proteinExistence type="predicted"/>
<organism evidence="3 4">
    <name type="scientific">Megasphaera hominis</name>
    <dbReference type="NCBI Taxonomy" id="159836"/>
    <lineage>
        <taxon>Bacteria</taxon>
        <taxon>Bacillati</taxon>
        <taxon>Bacillota</taxon>
        <taxon>Negativicutes</taxon>
        <taxon>Veillonellales</taxon>
        <taxon>Veillonellaceae</taxon>
        <taxon>Megasphaera</taxon>
    </lineage>
</organism>
<reference evidence="3 4" key="1">
    <citation type="submission" date="2020-08" db="EMBL/GenBank/DDBJ databases">
        <authorList>
            <person name="Liu C."/>
            <person name="Sun Q."/>
        </authorList>
    </citation>
    <scope>NUCLEOTIDE SEQUENCE [LARGE SCALE GENOMIC DNA]</scope>
    <source>
        <strain evidence="3 4">NSJ-59</strain>
    </source>
</reference>
<evidence type="ECO:0000256" key="2">
    <source>
        <dbReference type="ARBA" id="ARBA00023274"/>
    </source>
</evidence>
<keyword evidence="2" id="KW-0687">Ribonucleoprotein</keyword>
<dbReference type="SUPFAM" id="SSF50104">
    <property type="entry name" value="Translation proteins SH3-like domain"/>
    <property type="match status" value="1"/>
</dbReference>
<evidence type="ECO:0000313" key="3">
    <source>
        <dbReference type="EMBL" id="MBC3537149.1"/>
    </source>
</evidence>
<dbReference type="InterPro" id="IPR041985">
    <property type="entry name" value="Ribosomal_eL14_KOW"/>
</dbReference>
<dbReference type="Gene3D" id="2.30.30.30">
    <property type="match status" value="1"/>
</dbReference>
<dbReference type="CDD" id="cd06088">
    <property type="entry name" value="KOW_RPL14"/>
    <property type="match status" value="1"/>
</dbReference>
<protein>
    <submittedName>
        <fullName evidence="3">KOW domain-containing RNA-binding protein</fullName>
    </submittedName>
</protein>
<sequence>MNKTTIQTGTVVISCAGKDAGRMYVVIARLAGSYVWIADGRTYRVEKPKKKNCRHLRIFGTSVTAQDASSTRISNEWIRSVLNRAKVESTREVRHV</sequence>
<keyword evidence="1" id="KW-0689">Ribosomal protein</keyword>
<name>A0ABR6VIM7_9FIRM</name>
<gene>
    <name evidence="3" type="ORF">H8J70_07780</name>
</gene>
<evidence type="ECO:0000256" key="1">
    <source>
        <dbReference type="ARBA" id="ARBA00022980"/>
    </source>
</evidence>
<dbReference type="InterPro" id="IPR014722">
    <property type="entry name" value="Rib_uL2_dom2"/>
</dbReference>
<dbReference type="PROSITE" id="PS51257">
    <property type="entry name" value="PROKAR_LIPOPROTEIN"/>
    <property type="match status" value="1"/>
</dbReference>
<keyword evidence="4" id="KW-1185">Reference proteome</keyword>
<accession>A0ABR6VIM7</accession>
<evidence type="ECO:0000313" key="4">
    <source>
        <dbReference type="Proteomes" id="UP000606870"/>
    </source>
</evidence>
<dbReference type="InterPro" id="IPR008991">
    <property type="entry name" value="Translation_prot_SH3-like_sf"/>
</dbReference>
<dbReference type="Proteomes" id="UP000606870">
    <property type="component" value="Unassembled WGS sequence"/>
</dbReference>
<dbReference type="EMBL" id="JACOGK010000020">
    <property type="protein sequence ID" value="MBC3537149.1"/>
    <property type="molecule type" value="Genomic_DNA"/>
</dbReference>
<comment type="caution">
    <text evidence="3">The sequence shown here is derived from an EMBL/GenBank/DDBJ whole genome shotgun (WGS) entry which is preliminary data.</text>
</comment>